<evidence type="ECO:0000313" key="5">
    <source>
        <dbReference type="EMBL" id="OWM68259.1"/>
    </source>
</evidence>
<organism evidence="5 6">
    <name type="scientific">Punica granatum</name>
    <name type="common">Pomegranate</name>
    <dbReference type="NCBI Taxonomy" id="22663"/>
    <lineage>
        <taxon>Eukaryota</taxon>
        <taxon>Viridiplantae</taxon>
        <taxon>Streptophyta</taxon>
        <taxon>Embryophyta</taxon>
        <taxon>Tracheophyta</taxon>
        <taxon>Spermatophyta</taxon>
        <taxon>Magnoliopsida</taxon>
        <taxon>eudicotyledons</taxon>
        <taxon>Gunneridae</taxon>
        <taxon>Pentapetalae</taxon>
        <taxon>rosids</taxon>
        <taxon>malvids</taxon>
        <taxon>Myrtales</taxon>
        <taxon>Lythraceae</taxon>
        <taxon>Punica</taxon>
    </lineage>
</organism>
<dbReference type="PANTHER" id="PTHR45648">
    <property type="entry name" value="GDSL LIPASE/ACYLHYDROLASE FAMILY PROTEIN (AFU_ORTHOLOGUE AFUA_4G14700)"/>
    <property type="match status" value="1"/>
</dbReference>
<dbReference type="InterPro" id="IPR001087">
    <property type="entry name" value="GDSL"/>
</dbReference>
<comment type="similarity">
    <text evidence="1">Belongs to the 'GDSL' lipolytic enzyme family.</text>
</comment>
<protein>
    <submittedName>
        <fullName evidence="5">Uncharacterized protein</fullName>
    </submittedName>
</protein>
<dbReference type="Gene3D" id="3.40.50.1110">
    <property type="entry name" value="SGNH hydrolase"/>
    <property type="match status" value="1"/>
</dbReference>
<dbReference type="InterPro" id="IPR036514">
    <property type="entry name" value="SGNH_hydro_sf"/>
</dbReference>
<name>A0A218W6Y5_PUNGR</name>
<comment type="caution">
    <text evidence="5">The sequence shown here is derived from an EMBL/GenBank/DDBJ whole genome shotgun (WGS) entry which is preliminary data.</text>
</comment>
<evidence type="ECO:0000313" key="6">
    <source>
        <dbReference type="Proteomes" id="UP000197138"/>
    </source>
</evidence>
<keyword evidence="4" id="KW-0443">Lipid metabolism</keyword>
<dbReference type="Proteomes" id="UP000197138">
    <property type="component" value="Unassembled WGS sequence"/>
</dbReference>
<dbReference type="GO" id="GO:0016788">
    <property type="term" value="F:hydrolase activity, acting on ester bonds"/>
    <property type="evidence" value="ECO:0007669"/>
    <property type="project" value="InterPro"/>
</dbReference>
<keyword evidence="2" id="KW-0378">Hydrolase</keyword>
<evidence type="ECO:0000256" key="4">
    <source>
        <dbReference type="ARBA" id="ARBA00023098"/>
    </source>
</evidence>
<dbReference type="InterPro" id="IPR051058">
    <property type="entry name" value="GDSL_Est/Lipase"/>
</dbReference>
<evidence type="ECO:0000256" key="2">
    <source>
        <dbReference type="ARBA" id="ARBA00022801"/>
    </source>
</evidence>
<dbReference type="AlphaFoldDB" id="A0A218W6Y5"/>
<sequence>MNLYEIYLRVGSMSSVLENLVRLGARRLGVVSFPATGCCPVNRLQSNGTGDCMEEMNEYAELFFANLLGLSRKLISEVPGLQFSIGNTYLMTLSIINNPFNRKEYLFWDQYHPTQAGAELAALTLFTGSPPSVLPVNFSKLAQIYVYN</sequence>
<evidence type="ECO:0000256" key="3">
    <source>
        <dbReference type="ARBA" id="ARBA00022963"/>
    </source>
</evidence>
<dbReference type="Pfam" id="PF00657">
    <property type="entry name" value="Lipase_GDSL"/>
    <property type="match status" value="1"/>
</dbReference>
<accession>A0A218W6Y5</accession>
<gene>
    <name evidence="5" type="ORF">CDL15_Pgr004741</name>
</gene>
<dbReference type="EMBL" id="MTKT01005034">
    <property type="protein sequence ID" value="OWM68259.1"/>
    <property type="molecule type" value="Genomic_DNA"/>
</dbReference>
<keyword evidence="3" id="KW-0442">Lipid degradation</keyword>
<reference evidence="6" key="1">
    <citation type="journal article" date="2017" name="Plant J.">
        <title>The pomegranate (Punica granatum L.) genome and the genomics of punicalagin biosynthesis.</title>
        <authorList>
            <person name="Qin G."/>
            <person name="Xu C."/>
            <person name="Ming R."/>
            <person name="Tang H."/>
            <person name="Guyot R."/>
            <person name="Kramer E.M."/>
            <person name="Hu Y."/>
            <person name="Yi X."/>
            <person name="Qi Y."/>
            <person name="Xu X."/>
            <person name="Gao Z."/>
            <person name="Pan H."/>
            <person name="Jian J."/>
            <person name="Tian Y."/>
            <person name="Yue Z."/>
            <person name="Xu Y."/>
        </authorList>
    </citation>
    <scope>NUCLEOTIDE SEQUENCE [LARGE SCALE GENOMIC DNA]</scope>
    <source>
        <strain evidence="6">cv. Dabenzi</strain>
    </source>
</reference>
<dbReference type="PANTHER" id="PTHR45648:SF180">
    <property type="entry name" value="OS04G0561800 PROTEIN"/>
    <property type="match status" value="1"/>
</dbReference>
<dbReference type="GO" id="GO:0016042">
    <property type="term" value="P:lipid catabolic process"/>
    <property type="evidence" value="ECO:0007669"/>
    <property type="project" value="UniProtKB-KW"/>
</dbReference>
<proteinExistence type="inferred from homology"/>
<evidence type="ECO:0000256" key="1">
    <source>
        <dbReference type="ARBA" id="ARBA00008668"/>
    </source>
</evidence>